<dbReference type="PANTHER" id="PTHR30591:SF1">
    <property type="entry name" value="RECBCD ENZYME SUBUNIT RECC"/>
    <property type="match status" value="1"/>
</dbReference>
<dbReference type="InterPro" id="IPR014017">
    <property type="entry name" value="DNA_helicase_UvrD-like_C"/>
</dbReference>
<keyword evidence="2" id="KW-0547">Nucleotide-binding</keyword>
<dbReference type="GO" id="GO:0004386">
    <property type="term" value="F:helicase activity"/>
    <property type="evidence" value="ECO:0007669"/>
    <property type="project" value="UniProtKB-KW"/>
</dbReference>
<proteinExistence type="predicted"/>
<keyword evidence="7" id="KW-0067">ATP-binding</keyword>
<keyword evidence="6" id="KW-0269">Exonuclease</keyword>
<feature type="domain" description="UvrD-like helicase C-terminal" evidence="10">
    <location>
        <begin position="265"/>
        <end position="520"/>
    </location>
</feature>
<dbReference type="InterPro" id="IPR011604">
    <property type="entry name" value="PDDEXK-like_dom_sf"/>
</dbReference>
<evidence type="ECO:0000256" key="2">
    <source>
        <dbReference type="ARBA" id="ARBA00022741"/>
    </source>
</evidence>
<dbReference type="AlphaFoldDB" id="A0A6J7J206"/>
<evidence type="ECO:0000256" key="4">
    <source>
        <dbReference type="ARBA" id="ARBA00022801"/>
    </source>
</evidence>
<gene>
    <name evidence="11" type="ORF">UFOPK3674_01569</name>
</gene>
<keyword evidence="3" id="KW-0227">DNA damage</keyword>
<evidence type="ECO:0000256" key="9">
    <source>
        <dbReference type="ARBA" id="ARBA00023204"/>
    </source>
</evidence>
<evidence type="ECO:0000256" key="1">
    <source>
        <dbReference type="ARBA" id="ARBA00022722"/>
    </source>
</evidence>
<dbReference type="GO" id="GO:0003677">
    <property type="term" value="F:DNA binding"/>
    <property type="evidence" value="ECO:0007669"/>
    <property type="project" value="UniProtKB-KW"/>
</dbReference>
<organism evidence="11">
    <name type="scientific">freshwater metagenome</name>
    <dbReference type="NCBI Taxonomy" id="449393"/>
    <lineage>
        <taxon>unclassified sequences</taxon>
        <taxon>metagenomes</taxon>
        <taxon>ecological metagenomes</taxon>
    </lineage>
</organism>
<evidence type="ECO:0000313" key="11">
    <source>
        <dbReference type="EMBL" id="CAB4937275.1"/>
    </source>
</evidence>
<dbReference type="SUPFAM" id="SSF52540">
    <property type="entry name" value="P-loop containing nucleoside triphosphate hydrolases"/>
    <property type="match status" value="1"/>
</dbReference>
<evidence type="ECO:0000256" key="3">
    <source>
        <dbReference type="ARBA" id="ARBA00022763"/>
    </source>
</evidence>
<keyword evidence="1" id="KW-0540">Nuclease</keyword>
<evidence type="ECO:0000256" key="8">
    <source>
        <dbReference type="ARBA" id="ARBA00023125"/>
    </source>
</evidence>
<dbReference type="PANTHER" id="PTHR30591">
    <property type="entry name" value="RECBCD ENZYME SUBUNIT RECC"/>
    <property type="match status" value="1"/>
</dbReference>
<evidence type="ECO:0000256" key="7">
    <source>
        <dbReference type="ARBA" id="ARBA00022840"/>
    </source>
</evidence>
<reference evidence="11" key="1">
    <citation type="submission" date="2020-05" db="EMBL/GenBank/DDBJ databases">
        <authorList>
            <person name="Chiriac C."/>
            <person name="Salcher M."/>
            <person name="Ghai R."/>
            <person name="Kavagutti S V."/>
        </authorList>
    </citation>
    <scope>NUCLEOTIDE SEQUENCE</scope>
</reference>
<name>A0A6J7J206_9ZZZZ</name>
<dbReference type="GO" id="GO:0006310">
    <property type="term" value="P:DNA recombination"/>
    <property type="evidence" value="ECO:0007669"/>
    <property type="project" value="TreeGrafter"/>
</dbReference>
<keyword evidence="9" id="KW-0234">DNA repair</keyword>
<keyword evidence="4" id="KW-0378">Hydrolase</keyword>
<dbReference type="GO" id="GO:0005524">
    <property type="term" value="F:ATP binding"/>
    <property type="evidence" value="ECO:0007669"/>
    <property type="project" value="UniProtKB-KW"/>
</dbReference>
<dbReference type="Gene3D" id="3.40.50.300">
    <property type="entry name" value="P-loop containing nucleotide triphosphate hydrolases"/>
    <property type="match status" value="2"/>
</dbReference>
<evidence type="ECO:0000259" key="10">
    <source>
        <dbReference type="PROSITE" id="PS51217"/>
    </source>
</evidence>
<dbReference type="InterPro" id="IPR027417">
    <property type="entry name" value="P-loop_NTPase"/>
</dbReference>
<dbReference type="Pfam" id="PF12705">
    <property type="entry name" value="PDDEXK_1"/>
    <property type="match status" value="1"/>
</dbReference>
<dbReference type="PROSITE" id="PS51217">
    <property type="entry name" value="UVRD_HELICASE_CTER"/>
    <property type="match status" value="1"/>
</dbReference>
<dbReference type="Gene3D" id="3.90.320.10">
    <property type="match status" value="1"/>
</dbReference>
<accession>A0A6J7J206</accession>
<sequence length="984" mass="105987">MRDPKRAVSLELLTGPANAQKAGAVLDRVRAFADAGVDPMLVVPTAPDAVAYRRELAADGRVFGLTVVTFAELRRELAARAGTSADGAGRVTRERIAAGVAAATRLESLADAASTAGFASAFTALCDELGEHRIGPGLWHTAMRAWAAASPEREAYALELAQLYGAYRDRLTAFGGDPSELTHRAVSVLLEEPRRWGERPVLFYGFDDLTPIELDTVKALGRIAPVTVSLPFEEGRDDLYRSRARAFGDLAAVADRHERLPALAEHYAAASRSALHHLERALFEPPGERPDPGDAVGLLDGGGERAELELLAEEVRLMIAGGIAPEDIAVALRDAESVGPLLERVFTQAGVSIALERRVPLGHTALGRALIAMLRAALPTGTAADFLVWLRLPGRLDKPQLADELEARVRREGLASAAQAHAAWKDLAHYAYEQLDELAALADRPARLYDRLAYHAQLLLVTPWREQAALLSPAGEADARALEVARGTLAELAALARADPTLAPTPAELVDLLDAQEVRVGRAPGPGLVTVARPLRLRARRMRVLLLGRLQEGIFPSPGSPDPFLGDAERLAVNAAGGLRLRLGEDRLDAERWLLYSAISRPTERLVLSSHRGDDDGEPSVRSLFVDDILECFAPELAERATWRPLGQIGFARSGDGEGGGAVQQRLAAALAQPGRSLEPQLGPLTDEAVLEHIAARDAWGARLIEQWHSCPSEWFVDWLLRPEELEPESMYLVRGGLQHSILQRVFEALDGPLGPANVDAACALARREVAREAPTARLVTLEQYNATLLRRVEADIVRYLRAAAQSETSYRPDLFELSFGTRDGAPAVELAPGVRVTGRIDRIDRSPTDDTVIIVDYKGRTRDPTHAQARWVSDGVLQAGIYALAVPQLVEGVRVAGALYQPIGAAKDQRPRGFVEQGADPDRTDIVRNDRVDADGATALLDGVAQLVAAAVGEMRGGQVVSRPATCANGRGCANPAICRCDP</sequence>
<keyword evidence="5" id="KW-0347">Helicase</keyword>
<dbReference type="GO" id="GO:0006281">
    <property type="term" value="P:DNA repair"/>
    <property type="evidence" value="ECO:0007669"/>
    <property type="project" value="UniProtKB-KW"/>
</dbReference>
<evidence type="ECO:0000256" key="5">
    <source>
        <dbReference type="ARBA" id="ARBA00022806"/>
    </source>
</evidence>
<protein>
    <submittedName>
        <fullName evidence="11">Unannotated protein</fullName>
    </submittedName>
</protein>
<keyword evidence="8" id="KW-0238">DNA-binding</keyword>
<dbReference type="EMBL" id="CAFBMX010000007">
    <property type="protein sequence ID" value="CAB4937275.1"/>
    <property type="molecule type" value="Genomic_DNA"/>
</dbReference>
<dbReference type="GO" id="GO:0004527">
    <property type="term" value="F:exonuclease activity"/>
    <property type="evidence" value="ECO:0007669"/>
    <property type="project" value="UniProtKB-KW"/>
</dbReference>
<dbReference type="InterPro" id="IPR038726">
    <property type="entry name" value="PDDEXK_AddAB-type"/>
</dbReference>
<evidence type="ECO:0000256" key="6">
    <source>
        <dbReference type="ARBA" id="ARBA00022839"/>
    </source>
</evidence>